<accession>A0A5B1CCR3</accession>
<feature type="transmembrane region" description="Helical" evidence="1">
    <location>
        <begin position="37"/>
        <end position="54"/>
    </location>
</feature>
<keyword evidence="1" id="KW-1133">Transmembrane helix</keyword>
<dbReference type="EMBL" id="VRLW01000002">
    <property type="protein sequence ID" value="KAA1257390.1"/>
    <property type="molecule type" value="Genomic_DNA"/>
</dbReference>
<dbReference type="OrthoDB" id="292407at2"/>
<evidence type="ECO:0000313" key="2">
    <source>
        <dbReference type="EMBL" id="KAA1257390.1"/>
    </source>
</evidence>
<dbReference type="Proteomes" id="UP000322699">
    <property type="component" value="Unassembled WGS sequence"/>
</dbReference>
<proteinExistence type="predicted"/>
<dbReference type="RefSeq" id="WP_068267181.1">
    <property type="nucleotide sequence ID" value="NZ_LWSK01000166.1"/>
</dbReference>
<feature type="transmembrane region" description="Helical" evidence="1">
    <location>
        <begin position="74"/>
        <end position="97"/>
    </location>
</feature>
<reference evidence="2 3" key="1">
    <citation type="submission" date="2019-08" db="EMBL/GenBank/DDBJ databases">
        <title>Deep-cultivation of Planctomycetes and their phenomic and genomic characterization uncovers novel biology.</title>
        <authorList>
            <person name="Wiegand S."/>
            <person name="Jogler M."/>
            <person name="Boedeker C."/>
            <person name="Pinto D."/>
            <person name="Vollmers J."/>
            <person name="Rivas-Marin E."/>
            <person name="Kohn T."/>
            <person name="Peeters S.H."/>
            <person name="Heuer A."/>
            <person name="Rast P."/>
            <person name="Oberbeckmann S."/>
            <person name="Bunk B."/>
            <person name="Jeske O."/>
            <person name="Meyerdierks A."/>
            <person name="Storesund J.E."/>
            <person name="Kallscheuer N."/>
            <person name="Luecker S."/>
            <person name="Lage O.M."/>
            <person name="Pohl T."/>
            <person name="Merkel B.J."/>
            <person name="Hornburger P."/>
            <person name="Mueller R.-W."/>
            <person name="Bruemmer F."/>
            <person name="Labrenz M."/>
            <person name="Spormann A.M."/>
            <person name="Op Den Camp H."/>
            <person name="Overmann J."/>
            <person name="Amann R."/>
            <person name="Jetten M.S.M."/>
            <person name="Mascher T."/>
            <person name="Medema M.H."/>
            <person name="Devos D.P."/>
            <person name="Kaster A.-K."/>
            <person name="Ovreas L."/>
            <person name="Rohde M."/>
            <person name="Galperin M.Y."/>
            <person name="Jogler C."/>
        </authorList>
    </citation>
    <scope>NUCLEOTIDE SEQUENCE [LARGE SCALE GENOMIC DNA]</scope>
    <source>
        <strain evidence="2 3">LF1</strain>
    </source>
</reference>
<name>A0A5B1CCR3_9BACT</name>
<evidence type="ECO:0008006" key="4">
    <source>
        <dbReference type="Google" id="ProtNLM"/>
    </source>
</evidence>
<dbReference type="AlphaFoldDB" id="A0A5B1CCR3"/>
<keyword evidence="1" id="KW-0472">Membrane</keyword>
<gene>
    <name evidence="2" type="ORF">LF1_52390</name>
</gene>
<evidence type="ECO:0000313" key="3">
    <source>
        <dbReference type="Proteomes" id="UP000322699"/>
    </source>
</evidence>
<evidence type="ECO:0000256" key="1">
    <source>
        <dbReference type="SAM" id="Phobius"/>
    </source>
</evidence>
<sequence>MTLLLEFIRPHGWLPLFALLIVNCIVSYRFGGRGLSGMLVVCGVAYGMLDAAWIEAEMSRPGWDGTPDRDAIFLLGMFLRIFFLSTLLFLSFAVTLYTSSLFYVPSLPDSEQHDG</sequence>
<feature type="transmembrane region" description="Helical" evidence="1">
    <location>
        <begin position="12"/>
        <end position="30"/>
    </location>
</feature>
<keyword evidence="1" id="KW-0812">Transmembrane</keyword>
<comment type="caution">
    <text evidence="2">The sequence shown here is derived from an EMBL/GenBank/DDBJ whole genome shotgun (WGS) entry which is preliminary data.</text>
</comment>
<keyword evidence="3" id="KW-1185">Reference proteome</keyword>
<organism evidence="2 3">
    <name type="scientific">Rubripirellula obstinata</name>
    <dbReference type="NCBI Taxonomy" id="406547"/>
    <lineage>
        <taxon>Bacteria</taxon>
        <taxon>Pseudomonadati</taxon>
        <taxon>Planctomycetota</taxon>
        <taxon>Planctomycetia</taxon>
        <taxon>Pirellulales</taxon>
        <taxon>Pirellulaceae</taxon>
        <taxon>Rubripirellula</taxon>
    </lineage>
</organism>
<protein>
    <recommendedName>
        <fullName evidence="4">Transmembrane protein</fullName>
    </recommendedName>
</protein>